<evidence type="ECO:0000256" key="2">
    <source>
        <dbReference type="RuleBase" id="RU362097"/>
    </source>
</evidence>
<dbReference type="Gene3D" id="1.20.1600.10">
    <property type="entry name" value="Outer membrane efflux proteins (OEP)"/>
    <property type="match status" value="1"/>
</dbReference>
<dbReference type="GO" id="GO:0005886">
    <property type="term" value="C:plasma membrane"/>
    <property type="evidence" value="ECO:0007669"/>
    <property type="project" value="UniProtKB-SubCell"/>
</dbReference>
<evidence type="ECO:0000256" key="1">
    <source>
        <dbReference type="ARBA" id="ARBA00007613"/>
    </source>
</evidence>
<dbReference type="OrthoDB" id="9783163at2"/>
<gene>
    <name evidence="4" type="ORF">SAMN05661003_10184</name>
</gene>
<dbReference type="STRING" id="57664.SAMN05661003_10184"/>
<keyword evidence="2" id="KW-0472">Membrane</keyword>
<dbReference type="InterPro" id="IPR010131">
    <property type="entry name" value="MdtP/NodT-like"/>
</dbReference>
<accession>A0A1G6WZ31</accession>
<proteinExistence type="inferred from homology"/>
<dbReference type="Gene3D" id="2.20.200.10">
    <property type="entry name" value="Outer membrane efflux proteins (OEP)"/>
    <property type="match status" value="1"/>
</dbReference>
<dbReference type="PANTHER" id="PTHR30203:SF32">
    <property type="entry name" value="CATION EFFLUX SYSTEM PROTEIN CUSC"/>
    <property type="match status" value="1"/>
</dbReference>
<dbReference type="PROSITE" id="PS51257">
    <property type="entry name" value="PROKAR_LIPOPROTEIN"/>
    <property type="match status" value="1"/>
</dbReference>
<dbReference type="EMBL" id="FNAQ01000001">
    <property type="protein sequence ID" value="SDD71172.1"/>
    <property type="molecule type" value="Genomic_DNA"/>
</dbReference>
<dbReference type="SUPFAM" id="SSF56954">
    <property type="entry name" value="Outer membrane efflux proteins (OEP)"/>
    <property type="match status" value="1"/>
</dbReference>
<keyword evidence="2 4" id="KW-0449">Lipoprotein</keyword>
<keyword evidence="5" id="KW-1185">Reference proteome</keyword>
<evidence type="ECO:0000313" key="5">
    <source>
        <dbReference type="Proteomes" id="UP000243205"/>
    </source>
</evidence>
<organism evidence="4 5">
    <name type="scientific">Desulfuromonas thiophila</name>
    <dbReference type="NCBI Taxonomy" id="57664"/>
    <lineage>
        <taxon>Bacteria</taxon>
        <taxon>Pseudomonadati</taxon>
        <taxon>Thermodesulfobacteriota</taxon>
        <taxon>Desulfuromonadia</taxon>
        <taxon>Desulfuromonadales</taxon>
        <taxon>Desulfuromonadaceae</taxon>
        <taxon>Desulfuromonas</taxon>
    </lineage>
</organism>
<evidence type="ECO:0000256" key="3">
    <source>
        <dbReference type="SAM" id="MobiDB-lite"/>
    </source>
</evidence>
<name>A0A1G6WZ31_9BACT</name>
<dbReference type="PANTHER" id="PTHR30203">
    <property type="entry name" value="OUTER MEMBRANE CATION EFFLUX PROTEIN"/>
    <property type="match status" value="1"/>
</dbReference>
<keyword evidence="2" id="KW-0564">Palmitate</keyword>
<dbReference type="AlphaFoldDB" id="A0A1G6WZ31"/>
<comment type="subcellular location">
    <subcellularLocation>
        <location evidence="2">Cell membrane</location>
        <topology evidence="2">Lipid-anchor</topology>
    </subcellularLocation>
</comment>
<keyword evidence="2" id="KW-1134">Transmembrane beta strand</keyword>
<dbReference type="Pfam" id="PF02321">
    <property type="entry name" value="OEP"/>
    <property type="match status" value="2"/>
</dbReference>
<comment type="similarity">
    <text evidence="1 2">Belongs to the outer membrane factor (OMF) (TC 1.B.17) family.</text>
</comment>
<dbReference type="RefSeq" id="WP_092075243.1">
    <property type="nucleotide sequence ID" value="NZ_FNAQ01000001.1"/>
</dbReference>
<evidence type="ECO:0000313" key="4">
    <source>
        <dbReference type="EMBL" id="SDD71172.1"/>
    </source>
</evidence>
<reference evidence="5" key="1">
    <citation type="submission" date="2016-10" db="EMBL/GenBank/DDBJ databases">
        <authorList>
            <person name="Varghese N."/>
            <person name="Submissions S."/>
        </authorList>
    </citation>
    <scope>NUCLEOTIDE SEQUENCE [LARGE SCALE GENOMIC DNA]</scope>
    <source>
        <strain evidence="5">DSM 8987</strain>
    </source>
</reference>
<sequence>MKRCRMFSTFTTAGLALLLAGCLRVGPDYHPLPPEAPPHWQAPALTAAVPATLQHWWRAFEDPRLNQLIALALQHNTDLRLAEARLRQARSQRLQQQAQRQPGLDGSAGYSRNWASPYNGGGSSSLYQAGLDASWELDLFGGLQRAVEAADAAVGAQQAELADVQVSLLAEVALNYLDLCASAEQHELLRQEIATRSTLLTLTRYREQSGQVTALETTQARQSLAQLQAQLPAIEYQRHRAGNALATLLASPAAELEKLLADAASLPPNRPALAIGLPAEVLRRRPDIRQAERQLAQQSAQVGVAAAELYPRLSLPATLGLVAPRLSQLLRSDRASASLSPQLRWSLLAGGRLRAQLAEQQILLEQQLLHYRGQVLNAVEETENALQTVSASDRQQQHLAAALAAARAVEQLRQQQYHAGLSDFETVLDSRQSRLSLQQQYLTSRQEQLRALVQLYKAAGGGWNPATERTTDNHG</sequence>
<dbReference type="Proteomes" id="UP000243205">
    <property type="component" value="Unassembled WGS sequence"/>
</dbReference>
<dbReference type="NCBIfam" id="TIGR01845">
    <property type="entry name" value="outer_NodT"/>
    <property type="match status" value="1"/>
</dbReference>
<dbReference type="GO" id="GO:0015562">
    <property type="term" value="F:efflux transmembrane transporter activity"/>
    <property type="evidence" value="ECO:0007669"/>
    <property type="project" value="InterPro"/>
</dbReference>
<keyword evidence="2" id="KW-0812">Transmembrane</keyword>
<dbReference type="InterPro" id="IPR003423">
    <property type="entry name" value="OMP_efflux"/>
</dbReference>
<protein>
    <submittedName>
        <fullName evidence="4">Efflux transporter, outer membrane factor (OMF) lipoprotein, NodT family</fullName>
    </submittedName>
</protein>
<feature type="compositionally biased region" description="Low complexity" evidence="3">
    <location>
        <begin position="91"/>
        <end position="101"/>
    </location>
</feature>
<feature type="region of interest" description="Disordered" evidence="3">
    <location>
        <begin position="91"/>
        <end position="111"/>
    </location>
</feature>